<name>A0A9P9EGR3_9PLEO</name>
<reference evidence="2" key="1">
    <citation type="journal article" date="2021" name="Nat. Commun.">
        <title>Genetic determinants of endophytism in the Arabidopsis root mycobiome.</title>
        <authorList>
            <person name="Mesny F."/>
            <person name="Miyauchi S."/>
            <person name="Thiergart T."/>
            <person name="Pickel B."/>
            <person name="Atanasova L."/>
            <person name="Karlsson M."/>
            <person name="Huettel B."/>
            <person name="Barry K.W."/>
            <person name="Haridas S."/>
            <person name="Chen C."/>
            <person name="Bauer D."/>
            <person name="Andreopoulos W."/>
            <person name="Pangilinan J."/>
            <person name="LaButti K."/>
            <person name="Riley R."/>
            <person name="Lipzen A."/>
            <person name="Clum A."/>
            <person name="Drula E."/>
            <person name="Henrissat B."/>
            <person name="Kohler A."/>
            <person name="Grigoriev I.V."/>
            <person name="Martin F.M."/>
            <person name="Hacquard S."/>
        </authorList>
    </citation>
    <scope>NUCLEOTIDE SEQUENCE</scope>
    <source>
        <strain evidence="2">MPI-CAGE-CH-0243</strain>
    </source>
</reference>
<comment type="caution">
    <text evidence="2">The sequence shown here is derived from an EMBL/GenBank/DDBJ whole genome shotgun (WGS) entry which is preliminary data.</text>
</comment>
<evidence type="ECO:0000256" key="1">
    <source>
        <dbReference type="SAM" id="MobiDB-lite"/>
    </source>
</evidence>
<dbReference type="OrthoDB" id="10261782at2759"/>
<dbReference type="Proteomes" id="UP000700596">
    <property type="component" value="Unassembled WGS sequence"/>
</dbReference>
<accession>A0A9P9EGR3</accession>
<feature type="region of interest" description="Disordered" evidence="1">
    <location>
        <begin position="1"/>
        <end position="62"/>
    </location>
</feature>
<dbReference type="PANTHER" id="PTHR35204:SF1">
    <property type="entry name" value="ENTEROTOXIN"/>
    <property type="match status" value="1"/>
</dbReference>
<evidence type="ECO:0000313" key="3">
    <source>
        <dbReference type="Proteomes" id="UP000700596"/>
    </source>
</evidence>
<dbReference type="PANTHER" id="PTHR35204">
    <property type="entry name" value="YALI0A21131P"/>
    <property type="match status" value="1"/>
</dbReference>
<keyword evidence="3" id="KW-1185">Reference proteome</keyword>
<dbReference type="AlphaFoldDB" id="A0A9P9EGR3"/>
<dbReference type="EMBL" id="JAGMWT010000001">
    <property type="protein sequence ID" value="KAH7137940.1"/>
    <property type="molecule type" value="Genomic_DNA"/>
</dbReference>
<organism evidence="2 3">
    <name type="scientific">Dendryphion nanum</name>
    <dbReference type="NCBI Taxonomy" id="256645"/>
    <lineage>
        <taxon>Eukaryota</taxon>
        <taxon>Fungi</taxon>
        <taxon>Dikarya</taxon>
        <taxon>Ascomycota</taxon>
        <taxon>Pezizomycotina</taxon>
        <taxon>Dothideomycetes</taxon>
        <taxon>Pleosporomycetidae</taxon>
        <taxon>Pleosporales</taxon>
        <taxon>Torulaceae</taxon>
        <taxon>Dendryphion</taxon>
    </lineage>
</organism>
<proteinExistence type="predicted"/>
<feature type="region of interest" description="Disordered" evidence="1">
    <location>
        <begin position="453"/>
        <end position="474"/>
    </location>
</feature>
<evidence type="ECO:0000313" key="2">
    <source>
        <dbReference type="EMBL" id="KAH7137940.1"/>
    </source>
</evidence>
<sequence>MHGKQHSLPPGPGPLLPGRERPPPPPNHGRPPLSDHKRPPPPHHSPPQNPFQNPMHTLTPSPIPHGYLHTYTPAHPLHLLYIDGLSAGKTSNGTLDTQDLLLLSSLLPNSSHTPGASPGTGMSNEYLRASHLCNLTHSLWANKISGFLRMEGGFEIILCDFSAHVNVSSIIGVSPPSSSRPGSPGVMGGWPYIQALTSRYDGIGGDRIMLDYENFVSVFAEQGEGGRGLALWDNDVQSDVLMPRLTGLTKEELVRVRDKVTEMVLQPRQREGRDWQGVVDLVVRRYSGKLHFLITDERVRSTKERFLESLEGLLRPFVDFGSRDTGEEIRRCVAQFVPEVEPGNGEDAYPLAYRAVHAVTTHICSTLISTHDITAATMSRSLAAPPPARALEIVDELVAYLQWTTWKECGTCGDDEVCWIPIWPMGELEDHKKPVCRNESAARGRTGYWGGRFFGPRPPPGKGEDRRKKVNGKGKAGSSWIARVAELLENLTLGWWS</sequence>
<dbReference type="InterPro" id="IPR038921">
    <property type="entry name" value="YOR389W-like"/>
</dbReference>
<gene>
    <name evidence="2" type="ORF">B0J11DRAFT_513236</name>
</gene>
<protein>
    <submittedName>
        <fullName evidence="2">Uncharacterized protein</fullName>
    </submittedName>
</protein>